<dbReference type="InterPro" id="IPR022572">
    <property type="entry name" value="DNA_rep/recomb_RecO_N"/>
</dbReference>
<organism evidence="9 10">
    <name type="scientific">Snodgrassella alvi</name>
    <dbReference type="NCBI Taxonomy" id="1196083"/>
    <lineage>
        <taxon>Bacteria</taxon>
        <taxon>Pseudomonadati</taxon>
        <taxon>Pseudomonadota</taxon>
        <taxon>Betaproteobacteria</taxon>
        <taxon>Neisseriales</taxon>
        <taxon>Neisseriaceae</taxon>
        <taxon>Snodgrassella</taxon>
    </lineage>
</organism>
<dbReference type="RefSeq" id="WP_100152056.1">
    <property type="nucleotide sequence ID" value="NZ_MEIL01000026.1"/>
</dbReference>
<dbReference type="GO" id="GO:0006310">
    <property type="term" value="P:DNA recombination"/>
    <property type="evidence" value="ECO:0007669"/>
    <property type="project" value="UniProtKB-UniRule"/>
</dbReference>
<keyword evidence="3 7" id="KW-0227">DNA damage</keyword>
<dbReference type="GO" id="GO:0043590">
    <property type="term" value="C:bacterial nucleoid"/>
    <property type="evidence" value="ECO:0007669"/>
    <property type="project" value="TreeGrafter"/>
</dbReference>
<gene>
    <name evidence="7" type="primary">recO</name>
    <name evidence="9" type="ORF">BHC54_05340</name>
</gene>
<dbReference type="NCBIfam" id="TIGR00613">
    <property type="entry name" value="reco"/>
    <property type="match status" value="1"/>
</dbReference>
<dbReference type="SUPFAM" id="SSF57863">
    <property type="entry name" value="ArfGap/RecO-like zinc finger"/>
    <property type="match status" value="1"/>
</dbReference>
<keyword evidence="10" id="KW-1185">Reference proteome</keyword>
<evidence type="ECO:0000259" key="8">
    <source>
        <dbReference type="Pfam" id="PF11967"/>
    </source>
</evidence>
<keyword evidence="4 7" id="KW-0233">DNA recombination</keyword>
<dbReference type="SUPFAM" id="SSF50249">
    <property type="entry name" value="Nucleic acid-binding proteins"/>
    <property type="match status" value="1"/>
</dbReference>
<dbReference type="InterPro" id="IPR012340">
    <property type="entry name" value="NA-bd_OB-fold"/>
</dbReference>
<dbReference type="Pfam" id="PF11967">
    <property type="entry name" value="RecO_N"/>
    <property type="match status" value="1"/>
</dbReference>
<dbReference type="PANTHER" id="PTHR33991">
    <property type="entry name" value="DNA REPAIR PROTEIN RECO"/>
    <property type="match status" value="1"/>
</dbReference>
<name>A0A2N9X7F2_9NEIS</name>
<comment type="caution">
    <text evidence="9">The sequence shown here is derived from an EMBL/GenBank/DDBJ whole genome shotgun (WGS) entry which is preliminary data.</text>
</comment>
<dbReference type="InterPro" id="IPR042242">
    <property type="entry name" value="RecO_C"/>
</dbReference>
<evidence type="ECO:0000256" key="7">
    <source>
        <dbReference type="HAMAP-Rule" id="MF_00201"/>
    </source>
</evidence>
<proteinExistence type="inferred from homology"/>
<comment type="similarity">
    <text evidence="1 7">Belongs to the RecO family.</text>
</comment>
<dbReference type="Gene3D" id="2.40.50.140">
    <property type="entry name" value="Nucleic acid-binding proteins"/>
    <property type="match status" value="1"/>
</dbReference>
<dbReference type="InterPro" id="IPR037278">
    <property type="entry name" value="ARFGAP/RecO"/>
</dbReference>
<evidence type="ECO:0000256" key="3">
    <source>
        <dbReference type="ARBA" id="ARBA00022763"/>
    </source>
</evidence>
<dbReference type="InterPro" id="IPR003717">
    <property type="entry name" value="RecO"/>
</dbReference>
<comment type="function">
    <text evidence="7">Involved in DNA repair and RecF pathway recombination.</text>
</comment>
<accession>A0A2N9X7F2</accession>
<evidence type="ECO:0000313" key="10">
    <source>
        <dbReference type="Proteomes" id="UP000230202"/>
    </source>
</evidence>
<evidence type="ECO:0000256" key="6">
    <source>
        <dbReference type="ARBA" id="ARBA00033409"/>
    </source>
</evidence>
<reference evidence="9" key="1">
    <citation type="journal article" date="2017" name="MBio">
        <title>Type VI secretion-mediated competition in the bee gut microbiome.</title>
        <authorList>
            <person name="Steele M.I."/>
            <person name="Kwong W.K."/>
            <person name="Powell J.E."/>
            <person name="Whiteley M."/>
            <person name="Moran N.A."/>
        </authorList>
    </citation>
    <scope>NUCLEOTIDE SEQUENCE [LARGE SCALE GENOMIC DNA]</scope>
    <source>
        <strain evidence="9">WkB273</strain>
    </source>
</reference>
<dbReference type="Proteomes" id="UP000230202">
    <property type="component" value="Unassembled WGS sequence"/>
</dbReference>
<dbReference type="AlphaFoldDB" id="A0A2N9X7F2"/>
<evidence type="ECO:0000313" key="9">
    <source>
        <dbReference type="EMBL" id="PIT39654.1"/>
    </source>
</evidence>
<dbReference type="PANTHER" id="PTHR33991:SF1">
    <property type="entry name" value="DNA REPAIR PROTEIN RECO"/>
    <property type="match status" value="1"/>
</dbReference>
<evidence type="ECO:0000256" key="2">
    <source>
        <dbReference type="ARBA" id="ARBA00021310"/>
    </source>
</evidence>
<dbReference type="Pfam" id="PF02565">
    <property type="entry name" value="RecO_C"/>
    <property type="match status" value="1"/>
</dbReference>
<dbReference type="HAMAP" id="MF_00201">
    <property type="entry name" value="RecO"/>
    <property type="match status" value="1"/>
</dbReference>
<feature type="domain" description="DNA replication/recombination mediator RecO N-terminal" evidence="8">
    <location>
        <begin position="8"/>
        <end position="80"/>
    </location>
</feature>
<keyword evidence="5 7" id="KW-0234">DNA repair</keyword>
<evidence type="ECO:0000256" key="1">
    <source>
        <dbReference type="ARBA" id="ARBA00007452"/>
    </source>
</evidence>
<dbReference type="GO" id="GO:0006302">
    <property type="term" value="P:double-strand break repair"/>
    <property type="evidence" value="ECO:0007669"/>
    <property type="project" value="TreeGrafter"/>
</dbReference>
<sequence length="244" mass="27906">MSDNRINHQPAFLLSSRPWSESSLQIEIFSRDYGRVVMLARSARRRQSELRGVLVPFVPLQLSWYGNNELKTLHRAEWVGGWPQPQNQALFSAMYVNELVLKLTAREDSLPSVYHAMYAVLQSICGGEHLAALRYFEWSLLHTLGVAPDISQDNLEQAIVCHERYWLRAEHPPVLLMQAQQLSAQEKGIVVHGHTLNALSNQSLASQPEWHPEALRLTRMLLDFRLPDGILSRQILKQLQQLTG</sequence>
<evidence type="ECO:0000256" key="5">
    <source>
        <dbReference type="ARBA" id="ARBA00023204"/>
    </source>
</evidence>
<dbReference type="EMBL" id="MEIL01000026">
    <property type="protein sequence ID" value="PIT39654.1"/>
    <property type="molecule type" value="Genomic_DNA"/>
</dbReference>
<protein>
    <recommendedName>
        <fullName evidence="2 7">DNA repair protein RecO</fullName>
    </recommendedName>
    <alternativeName>
        <fullName evidence="6 7">Recombination protein O</fullName>
    </alternativeName>
</protein>
<evidence type="ECO:0000256" key="4">
    <source>
        <dbReference type="ARBA" id="ARBA00023172"/>
    </source>
</evidence>
<dbReference type="Gene3D" id="1.20.1440.120">
    <property type="entry name" value="Recombination protein O, C-terminal domain"/>
    <property type="match status" value="1"/>
</dbReference>